<dbReference type="EMBL" id="LWMT01000274">
    <property type="protein sequence ID" value="KZX10440.1"/>
    <property type="molecule type" value="Genomic_DNA"/>
</dbReference>
<accession>A0A162FID5</accession>
<dbReference type="OrthoDB" id="80113at2157"/>
<keyword evidence="1" id="KW-1133">Transmembrane helix</keyword>
<evidence type="ECO:0000256" key="1">
    <source>
        <dbReference type="SAM" id="Phobius"/>
    </source>
</evidence>
<evidence type="ECO:0000313" key="3">
    <source>
        <dbReference type="Proteomes" id="UP000077066"/>
    </source>
</evidence>
<gene>
    <name evidence="2" type="ORF">MBFIL_17390</name>
</gene>
<keyword evidence="1" id="KW-0472">Membrane</keyword>
<organism evidence="2 3">
    <name type="scientific">Methanobrevibacter filiformis</name>
    <dbReference type="NCBI Taxonomy" id="55758"/>
    <lineage>
        <taxon>Archaea</taxon>
        <taxon>Methanobacteriati</taxon>
        <taxon>Methanobacteriota</taxon>
        <taxon>Methanomada group</taxon>
        <taxon>Methanobacteria</taxon>
        <taxon>Methanobacteriales</taxon>
        <taxon>Methanobacteriaceae</taxon>
        <taxon>Methanobrevibacter</taxon>
    </lineage>
</organism>
<feature type="transmembrane region" description="Helical" evidence="1">
    <location>
        <begin position="30"/>
        <end position="50"/>
    </location>
</feature>
<proteinExistence type="predicted"/>
<reference evidence="2 3" key="1">
    <citation type="submission" date="2016-04" db="EMBL/GenBank/DDBJ databases">
        <title>Genome sequence of Methanobrevibacter filiformis DSM 11501.</title>
        <authorList>
            <person name="Poehlein A."/>
            <person name="Seedorf H."/>
            <person name="Daniel R."/>
        </authorList>
    </citation>
    <scope>NUCLEOTIDE SEQUENCE [LARGE SCALE GENOMIC DNA]</scope>
    <source>
        <strain evidence="2 3">DSM 11501</strain>
    </source>
</reference>
<feature type="transmembrane region" description="Helical" evidence="1">
    <location>
        <begin position="57"/>
        <end position="84"/>
    </location>
</feature>
<keyword evidence="3" id="KW-1185">Reference proteome</keyword>
<dbReference type="PATRIC" id="fig|55758.3.peg.1954"/>
<dbReference type="AlphaFoldDB" id="A0A162FID5"/>
<dbReference type="Proteomes" id="UP000077066">
    <property type="component" value="Unassembled WGS sequence"/>
</dbReference>
<comment type="caution">
    <text evidence="2">The sequence shown here is derived from an EMBL/GenBank/DDBJ whole genome shotgun (WGS) entry which is preliminary data.</text>
</comment>
<keyword evidence="1" id="KW-0812">Transmembrane</keyword>
<evidence type="ECO:0000313" key="2">
    <source>
        <dbReference type="EMBL" id="KZX10440.1"/>
    </source>
</evidence>
<sequence length="118" mass="13766">MNLMWFYIAIALAISDELHSKIMWNVFQDFYIIFGGMLNEILSSNMQVWLTHELIEAVFHFVFMSIVCFSFQIGFLAAVLHLVIDITHTLTIHDESHLEHRAIHFVIESLFFIAICGF</sequence>
<name>A0A162FID5_9EURY</name>
<protein>
    <submittedName>
        <fullName evidence="2">Uncharacterized protein</fullName>
    </submittedName>
</protein>
<dbReference type="RefSeq" id="WP_066973693.1">
    <property type="nucleotide sequence ID" value="NZ_LWMT01000274.1"/>
</dbReference>